<dbReference type="RefSeq" id="WP_268006702.1">
    <property type="nucleotide sequence ID" value="NZ_BSUT01000001.1"/>
</dbReference>
<dbReference type="Proteomes" id="UP001164761">
    <property type="component" value="Chromosome"/>
</dbReference>
<dbReference type="EMBL" id="CP104067">
    <property type="protein sequence ID" value="WAH42827.1"/>
    <property type="molecule type" value="Genomic_DNA"/>
</dbReference>
<proteinExistence type="predicted"/>
<dbReference type="InterPro" id="IPR010064">
    <property type="entry name" value="HK97-gp10_tail"/>
</dbReference>
<protein>
    <submittedName>
        <fullName evidence="2">HK97 gp10 family phage protein</fullName>
    </submittedName>
</protein>
<feature type="compositionally biased region" description="Basic and acidic residues" evidence="1">
    <location>
        <begin position="57"/>
        <end position="69"/>
    </location>
</feature>
<evidence type="ECO:0000256" key="1">
    <source>
        <dbReference type="SAM" id="MobiDB-lite"/>
    </source>
</evidence>
<name>A0ABY6ZIW4_9BACL</name>
<evidence type="ECO:0000313" key="2">
    <source>
        <dbReference type="EMBL" id="WAH42827.1"/>
    </source>
</evidence>
<reference evidence="2" key="1">
    <citation type="submission" date="2022-08" db="EMBL/GenBank/DDBJ databases">
        <title>Alicyclobacillus fastidiosus DSM 17978, complete genome.</title>
        <authorList>
            <person name="Wang Q."/>
            <person name="Cai R."/>
            <person name="Wang Z."/>
        </authorList>
    </citation>
    <scope>NUCLEOTIDE SEQUENCE</scope>
    <source>
        <strain evidence="2">DSM 17978</strain>
    </source>
</reference>
<keyword evidence="3" id="KW-1185">Reference proteome</keyword>
<feature type="region of interest" description="Disordered" evidence="1">
    <location>
        <begin position="40"/>
        <end position="69"/>
    </location>
</feature>
<dbReference type="Pfam" id="PF04883">
    <property type="entry name" value="HK97-gp10_like"/>
    <property type="match status" value="1"/>
</dbReference>
<evidence type="ECO:0000313" key="3">
    <source>
        <dbReference type="Proteomes" id="UP001164761"/>
    </source>
</evidence>
<organism evidence="2 3">
    <name type="scientific">Alicyclobacillus fastidiosus</name>
    <dbReference type="NCBI Taxonomy" id="392011"/>
    <lineage>
        <taxon>Bacteria</taxon>
        <taxon>Bacillati</taxon>
        <taxon>Bacillota</taxon>
        <taxon>Bacilli</taxon>
        <taxon>Bacillales</taxon>
        <taxon>Alicyclobacillaceae</taxon>
        <taxon>Alicyclobacillus</taxon>
    </lineage>
</organism>
<accession>A0ABY6ZIW4</accession>
<gene>
    <name evidence="2" type="ORF">NZD89_05195</name>
</gene>
<sequence>MSDGVQIDLSGLDGLFSKALELGARGARVQNAALKAGAQIIQEEASKRPPIRGQTAKKPDGSDSDSEQHLADNIIVSSVKSKDGAKYVQVGPTKGDNSRFFYGKFLEWGTSKMAARPFLGPAVTAKREDAINAIAEELKRGLGL</sequence>
<dbReference type="NCBIfam" id="TIGR01725">
    <property type="entry name" value="phge_HK97_gp10"/>
    <property type="match status" value="1"/>
</dbReference>